<evidence type="ECO:0000256" key="3">
    <source>
        <dbReference type="ARBA" id="ARBA00022502"/>
    </source>
</evidence>
<dbReference type="Proteomes" id="UP000663760">
    <property type="component" value="Chromosome 2"/>
</dbReference>
<organism evidence="9 10">
    <name type="scientific">Spirodela intermedia</name>
    <name type="common">Intermediate duckweed</name>
    <dbReference type="NCBI Taxonomy" id="51605"/>
    <lineage>
        <taxon>Eukaryota</taxon>
        <taxon>Viridiplantae</taxon>
        <taxon>Streptophyta</taxon>
        <taxon>Embryophyta</taxon>
        <taxon>Tracheophyta</taxon>
        <taxon>Spermatophyta</taxon>
        <taxon>Magnoliopsida</taxon>
        <taxon>Liliopsida</taxon>
        <taxon>Araceae</taxon>
        <taxon>Lemnoideae</taxon>
        <taxon>Spirodela</taxon>
    </lineage>
</organism>
<keyword evidence="6 8" id="KW-1133">Transmembrane helix</keyword>
<dbReference type="OrthoDB" id="17366at2759"/>
<evidence type="ECO:0000256" key="4">
    <source>
        <dbReference type="ARBA" id="ARBA00022692"/>
    </source>
</evidence>
<feature type="transmembrane region" description="Helical" evidence="8">
    <location>
        <begin position="75"/>
        <end position="103"/>
    </location>
</feature>
<gene>
    <name evidence="9" type="ORF">SI8410_02002562</name>
</gene>
<evidence type="ECO:0000256" key="1">
    <source>
        <dbReference type="ARBA" id="ARBA00004477"/>
    </source>
</evidence>
<evidence type="ECO:0000313" key="9">
    <source>
        <dbReference type="EMBL" id="CAA7391209.1"/>
    </source>
</evidence>
<keyword evidence="4 8" id="KW-0812">Transmembrane</keyword>
<comment type="subcellular location">
    <subcellularLocation>
        <location evidence="1">Endoplasmic reticulum membrane</location>
        <topology evidence="1">Multi-pass membrane protein</topology>
    </subcellularLocation>
</comment>
<name>A0A7I8K2W8_SPIIN</name>
<dbReference type="Pfam" id="PF06699">
    <property type="entry name" value="PIG-F"/>
    <property type="match status" value="1"/>
</dbReference>
<keyword evidence="10" id="KW-1185">Reference proteome</keyword>
<feature type="transmembrane region" description="Helical" evidence="8">
    <location>
        <begin position="12"/>
        <end position="32"/>
    </location>
</feature>
<evidence type="ECO:0000256" key="7">
    <source>
        <dbReference type="ARBA" id="ARBA00023136"/>
    </source>
</evidence>
<evidence type="ECO:0000256" key="8">
    <source>
        <dbReference type="SAM" id="Phobius"/>
    </source>
</evidence>
<evidence type="ECO:0000256" key="5">
    <source>
        <dbReference type="ARBA" id="ARBA00022824"/>
    </source>
</evidence>
<sequence length="214" mass="23404">MNGGSTPAGRAVAVHFVCVVALAAGGWISRHVCSSGLVSEPARVLRLLVVIESPVVIIAYSLVRSDKERTSFLKAVGRGFLGLPLGALLNAFGAIVLGAPFWIEYLKRTINWSLLMSLFTFVPAVCVFGYSRKDWLRILALAKMARVVDYMVSLPAHGAVIGAWFGAWPMPLDWERPWQEWPICVTYGAVLGYVVGVLASLSFILCQKVHKKED</sequence>
<proteinExistence type="predicted"/>
<comment type="pathway">
    <text evidence="2">Glycolipid biosynthesis; glycosylphosphatidylinositol-anchor biosynthesis.</text>
</comment>
<evidence type="ECO:0000256" key="2">
    <source>
        <dbReference type="ARBA" id="ARBA00004687"/>
    </source>
</evidence>
<dbReference type="InterPro" id="IPR009580">
    <property type="entry name" value="GPI_biosynthesis_protein_Pig-F"/>
</dbReference>
<feature type="transmembrane region" description="Helical" evidence="8">
    <location>
        <begin position="187"/>
        <end position="206"/>
    </location>
</feature>
<reference evidence="9" key="1">
    <citation type="submission" date="2020-02" db="EMBL/GenBank/DDBJ databases">
        <authorList>
            <person name="Scholz U."/>
            <person name="Mascher M."/>
            <person name="Fiebig A."/>
        </authorList>
    </citation>
    <scope>NUCLEOTIDE SEQUENCE</scope>
</reference>
<evidence type="ECO:0000256" key="6">
    <source>
        <dbReference type="ARBA" id="ARBA00022989"/>
    </source>
</evidence>
<keyword evidence="3" id="KW-0337">GPI-anchor biosynthesis</keyword>
<dbReference type="UniPathway" id="UPA00196"/>
<dbReference type="AlphaFoldDB" id="A0A7I8K2W8"/>
<keyword evidence="5" id="KW-0256">Endoplasmic reticulum</keyword>
<protein>
    <submittedName>
        <fullName evidence="9">Uncharacterized protein</fullName>
    </submittedName>
</protein>
<evidence type="ECO:0000313" key="10">
    <source>
        <dbReference type="Proteomes" id="UP000663760"/>
    </source>
</evidence>
<dbReference type="GO" id="GO:0005789">
    <property type="term" value="C:endoplasmic reticulum membrane"/>
    <property type="evidence" value="ECO:0007669"/>
    <property type="project" value="UniProtKB-SubCell"/>
</dbReference>
<dbReference type="GO" id="GO:0006506">
    <property type="term" value="P:GPI anchor biosynthetic process"/>
    <property type="evidence" value="ECO:0007669"/>
    <property type="project" value="UniProtKB-UniPathway"/>
</dbReference>
<feature type="transmembrane region" description="Helical" evidence="8">
    <location>
        <begin position="150"/>
        <end position="167"/>
    </location>
</feature>
<dbReference type="EMBL" id="LR746265">
    <property type="protein sequence ID" value="CAA7391209.1"/>
    <property type="molecule type" value="Genomic_DNA"/>
</dbReference>
<accession>A0A7I8K2W8</accession>
<feature type="transmembrane region" description="Helical" evidence="8">
    <location>
        <begin position="109"/>
        <end position="130"/>
    </location>
</feature>
<feature type="transmembrane region" description="Helical" evidence="8">
    <location>
        <begin position="44"/>
        <end position="63"/>
    </location>
</feature>
<keyword evidence="7 8" id="KW-0472">Membrane</keyword>